<gene>
    <name evidence="2" type="ORF">B0537_14155</name>
</gene>
<keyword evidence="3" id="KW-1185">Reference proteome</keyword>
<dbReference type="RefSeq" id="WP_077715157.1">
    <property type="nucleotide sequence ID" value="NZ_CP019698.1"/>
</dbReference>
<evidence type="ECO:0000259" key="1">
    <source>
        <dbReference type="Pfam" id="PF03190"/>
    </source>
</evidence>
<dbReference type="PANTHER" id="PTHR42899:SF1">
    <property type="entry name" value="SPERMATOGENESIS-ASSOCIATED PROTEIN 20"/>
    <property type="match status" value="1"/>
</dbReference>
<dbReference type="STRING" id="1833852.B0537_14155"/>
<proteinExistence type="predicted"/>
<dbReference type="InterPro" id="IPR012341">
    <property type="entry name" value="6hp_glycosidase-like_sf"/>
</dbReference>
<feature type="domain" description="Spermatogenesis-associated protein 20-like TRX" evidence="1">
    <location>
        <begin position="8"/>
        <end position="168"/>
    </location>
</feature>
<evidence type="ECO:0000313" key="3">
    <source>
        <dbReference type="Proteomes" id="UP000189464"/>
    </source>
</evidence>
<dbReference type="PIRSF" id="PIRSF006402">
    <property type="entry name" value="UCP006402_thioredoxin"/>
    <property type="match status" value="1"/>
</dbReference>
<reference evidence="2 3" key="1">
    <citation type="journal article" date="2016" name="Int. J. Syst. Evol. Microbiol.">
        <title>Desulfotomaculum ferrireducens sp. nov., a moderately thermophilic sulfate-reducing and dissimilatory Fe(III)-reducing bacterium isolated from compost.</title>
        <authorList>
            <person name="Yang G."/>
            <person name="Guo J."/>
            <person name="Zhuang L."/>
            <person name="Yuan Y."/>
            <person name="Zhou S."/>
        </authorList>
    </citation>
    <scope>NUCLEOTIDE SEQUENCE [LARGE SCALE GENOMIC DNA]</scope>
    <source>
        <strain evidence="2 3">GSS09</strain>
    </source>
</reference>
<organism evidence="2 3">
    <name type="scientific">Desulforamulus ferrireducens</name>
    <dbReference type="NCBI Taxonomy" id="1833852"/>
    <lineage>
        <taxon>Bacteria</taxon>
        <taxon>Bacillati</taxon>
        <taxon>Bacillota</taxon>
        <taxon>Clostridia</taxon>
        <taxon>Eubacteriales</taxon>
        <taxon>Peptococcaceae</taxon>
        <taxon>Desulforamulus</taxon>
    </lineage>
</organism>
<dbReference type="AlphaFoldDB" id="A0A1S6IZC3"/>
<dbReference type="CDD" id="cd02955">
    <property type="entry name" value="SSP411"/>
    <property type="match status" value="1"/>
</dbReference>
<dbReference type="OrthoDB" id="9762614at2"/>
<dbReference type="KEGG" id="dfg:B0537_14155"/>
<dbReference type="Proteomes" id="UP000189464">
    <property type="component" value="Chromosome"/>
</dbReference>
<dbReference type="SUPFAM" id="SSF52833">
    <property type="entry name" value="Thioredoxin-like"/>
    <property type="match status" value="1"/>
</dbReference>
<dbReference type="InterPro" id="IPR004879">
    <property type="entry name" value="Ssp411-like_TRX"/>
</dbReference>
<dbReference type="Gene3D" id="1.50.10.10">
    <property type="match status" value="1"/>
</dbReference>
<dbReference type="Gene3D" id="1.50.10.20">
    <property type="match status" value="1"/>
</dbReference>
<protein>
    <submittedName>
        <fullName evidence="2">Thioredoxin domain-containing protein</fullName>
    </submittedName>
</protein>
<dbReference type="SUPFAM" id="SSF48208">
    <property type="entry name" value="Six-hairpin glycosidases"/>
    <property type="match status" value="1"/>
</dbReference>
<dbReference type="EMBL" id="CP019698">
    <property type="protein sequence ID" value="AQS60117.1"/>
    <property type="molecule type" value="Genomic_DNA"/>
</dbReference>
<dbReference type="InterPro" id="IPR008928">
    <property type="entry name" value="6-hairpin_glycosidase_sf"/>
</dbReference>
<dbReference type="PANTHER" id="PTHR42899">
    <property type="entry name" value="SPERMATOGENESIS-ASSOCIATED PROTEIN 20"/>
    <property type="match status" value="1"/>
</dbReference>
<dbReference type="GO" id="GO:0005975">
    <property type="term" value="P:carbohydrate metabolic process"/>
    <property type="evidence" value="ECO:0007669"/>
    <property type="project" value="InterPro"/>
</dbReference>
<accession>A0A1S6IZC3</accession>
<evidence type="ECO:0000313" key="2">
    <source>
        <dbReference type="EMBL" id="AQS60117.1"/>
    </source>
</evidence>
<dbReference type="InterPro" id="IPR036249">
    <property type="entry name" value="Thioredoxin-like_sf"/>
</dbReference>
<dbReference type="Pfam" id="PF03190">
    <property type="entry name" value="Thioredox_DsbH"/>
    <property type="match status" value="1"/>
</dbReference>
<dbReference type="InterPro" id="IPR024705">
    <property type="entry name" value="Ssp411"/>
</dbReference>
<dbReference type="Gene3D" id="3.40.30.10">
    <property type="entry name" value="Glutaredoxin"/>
    <property type="match status" value="1"/>
</dbReference>
<name>A0A1S6IZC3_9FIRM</name>
<sequence length="684" mass="78002">MNLTKTPNKLINEKSPYLLQHAYNPVHWYPWGQEAFNIAKQRDLPIFLSIGYSTCHWCHVMERESFEAEDVAAILNQHFVSIKVDREERPDIDHIYMNVCQALTGSGGWPLTIVMTPEQKPFFAGTYFPRQANYGRPGLLDILEKIARLWQKDRQSLLEVGEKLASHLQGDAAVNTGALPPDILDKTYQMFQRSFDQNYGGFGRAPKFPTPHNLMFLLRYWHKTKAPQALSMVEETLDAMHRGGIYDHIGFGFSRYSTDDKWLVPHFEKMLYDNALLAMAYIETYQITGNPRFGRIAKEIFNYVLRDMTSPDGGFYSAEDADSEGEEGKFYVWRPEEITAILGEVDGELFCRYYDITATGNFEGASIPNLIGQDPLSFAAELDITLEELVTGMEKCRQQLFLEREKRIHPYKDDKILTSWNGLMIAALAKGARAFQSELYRDAAARATDFIWHKLRRTDGRLLARYREGDAAYPAYLEDYAFFVWGLLELYETTFEIHYLEKAVGLTQDMIDLFWDEKQGGFFFYGKDGEQLISRPKEVYDGAIPSGNSVATVNLLRLGRLTGNNTLLELAQQQLSTFAGDIVHYPPGHSFFMMAAYLQAEPPLEIILAGSKQDSTLKQMLRLVQQQFLPHAVVLVNYTEEDTTLPPLQGKIPLQGKATAYVCQNFACQAPISDLEELRQAIVK</sequence>